<evidence type="ECO:0000313" key="2">
    <source>
        <dbReference type="WBParaSite" id="SVE_1775600.1"/>
    </source>
</evidence>
<keyword evidence="1" id="KW-1185">Reference proteome</keyword>
<accession>A0A0K0FZ79</accession>
<sequence length="82" mass="9560">MNETSSLSLERPTHRHICYKCHKTCLFIIIRAQKALYLGKNHVKKNSTIVAFIPNFNPKGYFVDGTIVNLDYRCHIHAIERM</sequence>
<evidence type="ECO:0000313" key="1">
    <source>
        <dbReference type="Proteomes" id="UP000035680"/>
    </source>
</evidence>
<dbReference type="Proteomes" id="UP000035680">
    <property type="component" value="Unassembled WGS sequence"/>
</dbReference>
<reference evidence="2" key="2">
    <citation type="submission" date="2015-08" db="UniProtKB">
        <authorList>
            <consortium name="WormBaseParasite"/>
        </authorList>
    </citation>
    <scope>IDENTIFICATION</scope>
</reference>
<proteinExistence type="predicted"/>
<protein>
    <submittedName>
        <fullName evidence="2">Peptidase_M14 domain-containing protein</fullName>
    </submittedName>
</protein>
<reference evidence="1" key="1">
    <citation type="submission" date="2014-07" db="EMBL/GenBank/DDBJ databases">
        <authorList>
            <person name="Martin A.A"/>
            <person name="De Silva N."/>
        </authorList>
    </citation>
    <scope>NUCLEOTIDE SEQUENCE</scope>
</reference>
<name>A0A0K0FZ79_STRVS</name>
<organism evidence="1 2">
    <name type="scientific">Strongyloides venezuelensis</name>
    <name type="common">Threadworm</name>
    <dbReference type="NCBI Taxonomy" id="75913"/>
    <lineage>
        <taxon>Eukaryota</taxon>
        <taxon>Metazoa</taxon>
        <taxon>Ecdysozoa</taxon>
        <taxon>Nematoda</taxon>
        <taxon>Chromadorea</taxon>
        <taxon>Rhabditida</taxon>
        <taxon>Tylenchina</taxon>
        <taxon>Panagrolaimomorpha</taxon>
        <taxon>Strongyloidoidea</taxon>
        <taxon>Strongyloididae</taxon>
        <taxon>Strongyloides</taxon>
    </lineage>
</organism>
<dbReference type="AlphaFoldDB" id="A0A0K0FZ79"/>
<dbReference type="WBParaSite" id="SVE_1775600.1">
    <property type="protein sequence ID" value="SVE_1775600.1"/>
    <property type="gene ID" value="SVE_1775600"/>
</dbReference>